<dbReference type="Proteomes" id="UP000293764">
    <property type="component" value="Unassembled WGS sequence"/>
</dbReference>
<evidence type="ECO:0000256" key="1">
    <source>
        <dbReference type="SAM" id="MobiDB-lite"/>
    </source>
</evidence>
<organism evidence="3 4">
    <name type="scientific">Pengzhenrongella frigida</name>
    <dbReference type="NCBI Taxonomy" id="1259133"/>
    <lineage>
        <taxon>Bacteria</taxon>
        <taxon>Bacillati</taxon>
        <taxon>Actinomycetota</taxon>
        <taxon>Actinomycetes</taxon>
        <taxon>Micrococcales</taxon>
        <taxon>Pengzhenrongella</taxon>
    </lineage>
</organism>
<keyword evidence="4" id="KW-1185">Reference proteome</keyword>
<dbReference type="RefSeq" id="WP_130102325.1">
    <property type="nucleotide sequence ID" value="NZ_SDWW01000017.1"/>
</dbReference>
<evidence type="ECO:0000313" key="3">
    <source>
        <dbReference type="EMBL" id="RYV51393.1"/>
    </source>
</evidence>
<dbReference type="InterPro" id="IPR043777">
    <property type="entry name" value="DUF5719"/>
</dbReference>
<dbReference type="OrthoDB" id="3264966at2"/>
<keyword evidence="2" id="KW-1133">Transmembrane helix</keyword>
<reference evidence="3 4" key="1">
    <citation type="submission" date="2019-01" db="EMBL/GenBank/DDBJ databases">
        <title>Novel species of Cellulomonas.</title>
        <authorList>
            <person name="Liu Q."/>
            <person name="Xin Y.-H."/>
        </authorList>
    </citation>
    <scope>NUCLEOTIDE SEQUENCE [LARGE SCALE GENOMIC DNA]</scope>
    <source>
        <strain evidence="3 4">HLT2-17</strain>
    </source>
</reference>
<keyword evidence="2" id="KW-0812">Transmembrane</keyword>
<evidence type="ECO:0000256" key="2">
    <source>
        <dbReference type="SAM" id="Phobius"/>
    </source>
</evidence>
<comment type="caution">
    <text evidence="3">The sequence shown here is derived from an EMBL/GenBank/DDBJ whole genome shotgun (WGS) entry which is preliminary data.</text>
</comment>
<name>A0A4Q5N2E0_9MICO</name>
<feature type="region of interest" description="Disordered" evidence="1">
    <location>
        <begin position="1"/>
        <end position="39"/>
    </location>
</feature>
<feature type="compositionally biased region" description="Pro residues" evidence="1">
    <location>
        <begin position="1"/>
        <end position="13"/>
    </location>
</feature>
<dbReference type="AlphaFoldDB" id="A0A4Q5N2E0"/>
<feature type="transmembrane region" description="Helical" evidence="2">
    <location>
        <begin position="44"/>
        <end position="67"/>
    </location>
</feature>
<evidence type="ECO:0000313" key="4">
    <source>
        <dbReference type="Proteomes" id="UP000293764"/>
    </source>
</evidence>
<gene>
    <name evidence="3" type="ORF">EUA98_08905</name>
</gene>
<evidence type="ECO:0008006" key="5">
    <source>
        <dbReference type="Google" id="ProtNLM"/>
    </source>
</evidence>
<dbReference type="Pfam" id="PF18986">
    <property type="entry name" value="DUF5719"/>
    <property type="match status" value="1"/>
</dbReference>
<protein>
    <recommendedName>
        <fullName evidence="5">Large extracellular alpha-helical protein</fullName>
    </recommendedName>
</protein>
<proteinExistence type="predicted"/>
<accession>A0A4Q5N2E0</accession>
<keyword evidence="2" id="KW-0472">Membrane</keyword>
<dbReference type="EMBL" id="SDWW01000017">
    <property type="protein sequence ID" value="RYV51393.1"/>
    <property type="molecule type" value="Genomic_DNA"/>
</dbReference>
<sequence length="573" mass="55178">MTTPPTEPTPAEPTPAGSTPAESTPLPAPPAESRPARGPWRGRIARIAGAVGVLTLTAAVAAAGYAAPVPADVVVAPRSVAVPPSPRVLTCAGPLVLPDGAGTGDSAFDRVPVPVRTDVRVLTVPGAGARAASAGTLTPLAGGEAITTLDPVGSGAAAGRATGVTGATLLYAAPLDESAPLIGGATASVTTAGDLRGLSAASCQAPSADQWLVGGSTEIGNTSQLIVTNPGATAAQVTVELFGPSGRAGLGGSGSFLVAPGAEKVVVLAGVAAEQSRIAVHVSAAGGLITAHVQDNRLDGFTPAGTDLVSAGTAPARRQVVGGLVVPESTIDGPDVAQLRLLVPGDTGATATLSLLGPDGPVVLPGAETISLAPGEVTDVSLGGLPAGAYTAVVDADEPLVAAVMITRTGLPGQLDDLPTLERAWGAAAVPAAGGVVALPAGVSGTVLLAGIGPDDGGEGGGSATGTLRTFGDDGALLDEREVSVPAGTTMALPVTSLAGGVAVGGLQLVLPDTTSATATGDDATSGPAVLSWSMLGYVAAADGELVSVLTPVPVATATPSVDVRAARTLGLP</sequence>